<gene>
    <name evidence="2" type="ORF">H8699_02245</name>
</gene>
<sequence length="119" mass="13544">MTSYKEKSPRLLAQTMGEESKLYAINITHGPEFYNIEALDDCIFILNCQIEGLEKVTEGSFLGTMATQQRGKICDELLTQAREERDELLARLAELREQADAQALEDEAERLNEYWGAVL</sequence>
<protein>
    <submittedName>
        <fullName evidence="2">Uncharacterized protein</fullName>
    </submittedName>
</protein>
<evidence type="ECO:0000313" key="2">
    <source>
        <dbReference type="EMBL" id="MBC8528259.1"/>
    </source>
</evidence>
<keyword evidence="1" id="KW-0175">Coiled coil</keyword>
<evidence type="ECO:0000256" key="1">
    <source>
        <dbReference type="SAM" id="Coils"/>
    </source>
</evidence>
<dbReference type="RefSeq" id="WP_249284297.1">
    <property type="nucleotide sequence ID" value="NZ_JACRSO010000001.1"/>
</dbReference>
<name>A0A926HL98_9FIRM</name>
<proteinExistence type="predicted"/>
<evidence type="ECO:0000313" key="3">
    <source>
        <dbReference type="Proteomes" id="UP000654279"/>
    </source>
</evidence>
<dbReference type="Proteomes" id="UP000654279">
    <property type="component" value="Unassembled WGS sequence"/>
</dbReference>
<accession>A0A926HL98</accession>
<organism evidence="2 3">
    <name type="scientific">Luoshenia tenuis</name>
    <dbReference type="NCBI Taxonomy" id="2763654"/>
    <lineage>
        <taxon>Bacteria</taxon>
        <taxon>Bacillati</taxon>
        <taxon>Bacillota</taxon>
        <taxon>Clostridia</taxon>
        <taxon>Christensenellales</taxon>
        <taxon>Christensenellaceae</taxon>
        <taxon>Luoshenia</taxon>
    </lineage>
</organism>
<keyword evidence="3" id="KW-1185">Reference proteome</keyword>
<reference evidence="2" key="1">
    <citation type="submission" date="2020-08" db="EMBL/GenBank/DDBJ databases">
        <title>Genome public.</title>
        <authorList>
            <person name="Liu C."/>
            <person name="Sun Q."/>
        </authorList>
    </citation>
    <scope>NUCLEOTIDE SEQUENCE</scope>
    <source>
        <strain evidence="2">NSJ-44</strain>
    </source>
</reference>
<dbReference type="EMBL" id="JACRSO010000001">
    <property type="protein sequence ID" value="MBC8528259.1"/>
    <property type="molecule type" value="Genomic_DNA"/>
</dbReference>
<comment type="caution">
    <text evidence="2">The sequence shown here is derived from an EMBL/GenBank/DDBJ whole genome shotgun (WGS) entry which is preliminary data.</text>
</comment>
<feature type="coiled-coil region" evidence="1">
    <location>
        <begin position="78"/>
        <end position="109"/>
    </location>
</feature>
<dbReference type="AlphaFoldDB" id="A0A926HL98"/>